<proteinExistence type="predicted"/>
<dbReference type="EMBL" id="BGZK01001764">
    <property type="protein sequence ID" value="GBP85872.1"/>
    <property type="molecule type" value="Genomic_DNA"/>
</dbReference>
<reference evidence="1 2" key="1">
    <citation type="journal article" date="2019" name="Commun. Biol.">
        <title>The bagworm genome reveals a unique fibroin gene that provides high tensile strength.</title>
        <authorList>
            <person name="Kono N."/>
            <person name="Nakamura H."/>
            <person name="Ohtoshi R."/>
            <person name="Tomita M."/>
            <person name="Numata K."/>
            <person name="Arakawa K."/>
        </authorList>
    </citation>
    <scope>NUCLEOTIDE SEQUENCE [LARGE SCALE GENOMIC DNA]</scope>
</reference>
<evidence type="ECO:0000313" key="1">
    <source>
        <dbReference type="EMBL" id="GBP85872.1"/>
    </source>
</evidence>
<protein>
    <submittedName>
        <fullName evidence="1">Uncharacterized protein</fullName>
    </submittedName>
</protein>
<organism evidence="1 2">
    <name type="scientific">Eumeta variegata</name>
    <name type="common">Bagworm moth</name>
    <name type="synonym">Eumeta japonica</name>
    <dbReference type="NCBI Taxonomy" id="151549"/>
    <lineage>
        <taxon>Eukaryota</taxon>
        <taxon>Metazoa</taxon>
        <taxon>Ecdysozoa</taxon>
        <taxon>Arthropoda</taxon>
        <taxon>Hexapoda</taxon>
        <taxon>Insecta</taxon>
        <taxon>Pterygota</taxon>
        <taxon>Neoptera</taxon>
        <taxon>Endopterygota</taxon>
        <taxon>Lepidoptera</taxon>
        <taxon>Glossata</taxon>
        <taxon>Ditrysia</taxon>
        <taxon>Tineoidea</taxon>
        <taxon>Psychidae</taxon>
        <taxon>Oiketicinae</taxon>
        <taxon>Eumeta</taxon>
    </lineage>
</organism>
<sequence length="100" mass="10864">MIRRTTAHSNQRVRTLNVGLATPLGSLGEDDNAGRSFSQNAKSRDAPIHSVQLLCCNCNPAIICTTLGRREWGGYESPHEEEKQIIESAVNVFLSPSLAG</sequence>
<dbReference type="AlphaFoldDB" id="A0A4C1ZEQ1"/>
<name>A0A4C1ZEQ1_EUMVA</name>
<dbReference type="Proteomes" id="UP000299102">
    <property type="component" value="Unassembled WGS sequence"/>
</dbReference>
<comment type="caution">
    <text evidence="1">The sequence shown here is derived from an EMBL/GenBank/DDBJ whole genome shotgun (WGS) entry which is preliminary data.</text>
</comment>
<gene>
    <name evidence="1" type="ORF">EVAR_65448_1</name>
</gene>
<keyword evidence="2" id="KW-1185">Reference proteome</keyword>
<evidence type="ECO:0000313" key="2">
    <source>
        <dbReference type="Proteomes" id="UP000299102"/>
    </source>
</evidence>
<accession>A0A4C1ZEQ1</accession>